<dbReference type="CDD" id="cd01998">
    <property type="entry name" value="MnmA_TRMU-like"/>
    <property type="match status" value="1"/>
</dbReference>
<dbReference type="GO" id="GO:0005739">
    <property type="term" value="C:mitochondrion"/>
    <property type="evidence" value="ECO:0007669"/>
    <property type="project" value="TreeGrafter"/>
</dbReference>
<dbReference type="NCBIfam" id="NF001138">
    <property type="entry name" value="PRK00143.1"/>
    <property type="match status" value="1"/>
</dbReference>
<reference evidence="15 16" key="1">
    <citation type="submission" date="2014-06" db="EMBL/GenBank/DDBJ databases">
        <title>Evolutionary Origins and Diversification of the Mycorrhizal Mutualists.</title>
        <authorList>
            <consortium name="DOE Joint Genome Institute"/>
            <consortium name="Mycorrhizal Genomics Consortium"/>
            <person name="Kohler A."/>
            <person name="Kuo A."/>
            <person name="Nagy L.G."/>
            <person name="Floudas D."/>
            <person name="Copeland A."/>
            <person name="Barry K.W."/>
            <person name="Cichocki N."/>
            <person name="Veneault-Fourrey C."/>
            <person name="LaButti K."/>
            <person name="Lindquist E.A."/>
            <person name="Lipzen A."/>
            <person name="Lundell T."/>
            <person name="Morin E."/>
            <person name="Murat C."/>
            <person name="Riley R."/>
            <person name="Ohm R."/>
            <person name="Sun H."/>
            <person name="Tunlid A."/>
            <person name="Henrissat B."/>
            <person name="Grigoriev I.V."/>
            <person name="Hibbett D.S."/>
            <person name="Martin F."/>
        </authorList>
    </citation>
    <scope>NUCLEOTIDE SEQUENCE [LARGE SCALE GENOMIC DNA]</scope>
    <source>
        <strain evidence="15 16">SS14</strain>
    </source>
</reference>
<evidence type="ECO:0000256" key="5">
    <source>
        <dbReference type="ARBA" id="ARBA00022679"/>
    </source>
</evidence>
<organism evidence="15 16">
    <name type="scientific">Sphaerobolus stellatus (strain SS14)</name>
    <dbReference type="NCBI Taxonomy" id="990650"/>
    <lineage>
        <taxon>Eukaryota</taxon>
        <taxon>Fungi</taxon>
        <taxon>Dikarya</taxon>
        <taxon>Basidiomycota</taxon>
        <taxon>Agaricomycotina</taxon>
        <taxon>Agaricomycetes</taxon>
        <taxon>Phallomycetidae</taxon>
        <taxon>Geastrales</taxon>
        <taxon>Sphaerobolaceae</taxon>
        <taxon>Sphaerobolus</taxon>
    </lineage>
</organism>
<keyword evidence="5" id="KW-0808">Transferase</keyword>
<comment type="function">
    <text evidence="1">Catalyzes the 2-thiolation of uridine at the wobble position (U34) of mitochondrial tRNA(Lys), tRNA(Glu) and tRNA(Gln). Required for the formation of 5-taurinomethyl-2-thiouridine (tm5s2U) of mitochondrial tRNA(Lys), tRNA(Glu), and tRNA(Gln) at the wobble position. ATP is required to activate the C2 atom of the wobble base.</text>
</comment>
<dbReference type="FunFam" id="2.30.30.280:FF:000001">
    <property type="entry name" value="tRNA-specific 2-thiouridylase MnmA"/>
    <property type="match status" value="1"/>
</dbReference>
<dbReference type="PANTHER" id="PTHR11933:SF5">
    <property type="entry name" value="MITOCHONDRIAL TRNA-SPECIFIC 2-THIOURIDYLASE 1"/>
    <property type="match status" value="1"/>
</dbReference>
<dbReference type="Proteomes" id="UP000054279">
    <property type="component" value="Unassembled WGS sequence"/>
</dbReference>
<dbReference type="Pfam" id="PF03054">
    <property type="entry name" value="tRNA_Me_trans"/>
    <property type="match status" value="1"/>
</dbReference>
<dbReference type="GO" id="GO:0005524">
    <property type="term" value="F:ATP binding"/>
    <property type="evidence" value="ECO:0007669"/>
    <property type="project" value="UniProtKB-KW"/>
</dbReference>
<name>A0A0C9VDQ0_SPHS4</name>
<evidence type="ECO:0000256" key="8">
    <source>
        <dbReference type="ARBA" id="ARBA00022840"/>
    </source>
</evidence>
<comment type="catalytic activity">
    <reaction evidence="11">
        <text>5-taurinomethyluridine(34) in tRNA + S-sulfanyl-L-cysteinyl-[protein] + AH2 + ATP = 5-taurinomethyl-2-thiouridine(34) in tRNA + L-cysteinyl-[protein] + A + AMP + diphosphate + H(+)</text>
        <dbReference type="Rhea" id="RHEA:47040"/>
        <dbReference type="Rhea" id="RHEA-COMP:10131"/>
        <dbReference type="Rhea" id="RHEA-COMP:11726"/>
        <dbReference type="Rhea" id="RHEA-COMP:11732"/>
        <dbReference type="Rhea" id="RHEA-COMP:11733"/>
        <dbReference type="ChEBI" id="CHEBI:13193"/>
        <dbReference type="ChEBI" id="CHEBI:15378"/>
        <dbReference type="ChEBI" id="CHEBI:17499"/>
        <dbReference type="ChEBI" id="CHEBI:29950"/>
        <dbReference type="ChEBI" id="CHEBI:30616"/>
        <dbReference type="ChEBI" id="CHEBI:33019"/>
        <dbReference type="ChEBI" id="CHEBI:61963"/>
        <dbReference type="ChEBI" id="CHEBI:87171"/>
        <dbReference type="ChEBI" id="CHEBI:87172"/>
        <dbReference type="ChEBI" id="CHEBI:456215"/>
        <dbReference type="EC" id="2.8.1.14"/>
    </reaction>
</comment>
<evidence type="ECO:0000259" key="12">
    <source>
        <dbReference type="Pfam" id="PF20258"/>
    </source>
</evidence>
<dbReference type="InterPro" id="IPR046884">
    <property type="entry name" value="MnmA-like_central"/>
</dbReference>
<dbReference type="NCBIfam" id="TIGR00420">
    <property type="entry name" value="trmU"/>
    <property type="match status" value="1"/>
</dbReference>
<keyword evidence="4" id="KW-0820">tRNA-binding</keyword>
<feature type="domain" description="tRNA-specific 2-thiouridylase MnmA-like C-terminal" evidence="12">
    <location>
        <begin position="273"/>
        <end position="350"/>
    </location>
</feature>
<dbReference type="AlphaFoldDB" id="A0A0C9VDQ0"/>
<evidence type="ECO:0000313" key="16">
    <source>
        <dbReference type="Proteomes" id="UP000054279"/>
    </source>
</evidence>
<dbReference type="Pfam" id="PF20259">
    <property type="entry name" value="tRNA_Me_trans_M"/>
    <property type="match status" value="1"/>
</dbReference>
<dbReference type="Gene3D" id="3.40.50.620">
    <property type="entry name" value="HUPs"/>
    <property type="match status" value="1"/>
</dbReference>
<feature type="domain" description="tRNA-specific 2-thiouridylase MnmA-like central" evidence="13">
    <location>
        <begin position="201"/>
        <end position="262"/>
    </location>
</feature>
<evidence type="ECO:0000256" key="2">
    <source>
        <dbReference type="ARBA" id="ARBA00006191"/>
    </source>
</evidence>
<keyword evidence="6" id="KW-0819">tRNA processing</keyword>
<dbReference type="InterPro" id="IPR004506">
    <property type="entry name" value="MnmA-like"/>
</dbReference>
<dbReference type="GO" id="GO:0002143">
    <property type="term" value="P:tRNA wobble position uridine thiolation"/>
    <property type="evidence" value="ECO:0007669"/>
    <property type="project" value="TreeGrafter"/>
</dbReference>
<dbReference type="Gene3D" id="2.40.30.10">
    <property type="entry name" value="Translation factors"/>
    <property type="match status" value="1"/>
</dbReference>
<accession>A0A0C9VDQ0</accession>
<evidence type="ECO:0000256" key="6">
    <source>
        <dbReference type="ARBA" id="ARBA00022694"/>
    </source>
</evidence>
<proteinExistence type="inferred from homology"/>
<keyword evidence="7" id="KW-0547">Nucleotide-binding</keyword>
<protein>
    <recommendedName>
        <fullName evidence="3">tRNA-5-taurinomethyluridine 2-sulfurtransferase</fullName>
        <ecNumber evidence="3">2.8.1.14</ecNumber>
    </recommendedName>
</protein>
<keyword evidence="10" id="KW-1015">Disulfide bond</keyword>
<dbReference type="InterPro" id="IPR014729">
    <property type="entry name" value="Rossmann-like_a/b/a_fold"/>
</dbReference>
<evidence type="ECO:0000256" key="7">
    <source>
        <dbReference type="ARBA" id="ARBA00022741"/>
    </source>
</evidence>
<dbReference type="InterPro" id="IPR023382">
    <property type="entry name" value="MnmA-like_central_sf"/>
</dbReference>
<dbReference type="Gene3D" id="2.30.30.280">
    <property type="entry name" value="Adenine nucleotide alpha hydrolases-like domains"/>
    <property type="match status" value="1"/>
</dbReference>
<evidence type="ECO:0000256" key="11">
    <source>
        <dbReference type="ARBA" id="ARBA00049564"/>
    </source>
</evidence>
<gene>
    <name evidence="15" type="ORF">M422DRAFT_61240</name>
    <name evidence="14" type="ORF">M422DRAFT_62137</name>
</gene>
<evidence type="ECO:0000256" key="3">
    <source>
        <dbReference type="ARBA" id="ARBA00011953"/>
    </source>
</evidence>
<dbReference type="GO" id="GO:0016783">
    <property type="term" value="F:sulfurtransferase activity"/>
    <property type="evidence" value="ECO:0007669"/>
    <property type="project" value="InterPro"/>
</dbReference>
<dbReference type="SUPFAM" id="SSF52402">
    <property type="entry name" value="Adenine nucleotide alpha hydrolases-like"/>
    <property type="match status" value="1"/>
</dbReference>
<evidence type="ECO:0000256" key="1">
    <source>
        <dbReference type="ARBA" id="ARBA00003986"/>
    </source>
</evidence>
<evidence type="ECO:0000259" key="13">
    <source>
        <dbReference type="Pfam" id="PF20259"/>
    </source>
</evidence>
<dbReference type="FunFam" id="3.40.50.620:FF:000115">
    <property type="entry name" value="tRNA-specific 2-thiouridylase MnmA"/>
    <property type="match status" value="1"/>
</dbReference>
<dbReference type="EC" id="2.8.1.14" evidence="3"/>
<dbReference type="EMBL" id="KN837369">
    <property type="protein sequence ID" value="KIJ26430.1"/>
    <property type="molecule type" value="Genomic_DNA"/>
</dbReference>
<sequence length="361" mass="40748">MSGGVDSSVAALLLSQKDYDLSAVFMRNWDTRDETGTDIGCEWEKDWEYVRRVCARLDIPCSMIDLSTQYWTHVFEPALQAWEDGSLTPNPDVWCNREIKFGVLMEKIIPSQGKWLATGHYANVLRNDHGRPILYRASDKQKDQSFFLSSISEESLGKTIFPLGRFQKQEVRELARKSGLPTALREESMGLCFVGEKRRFNDFLSQYLKSKSGKIVDPSGKILSTHDGLWRYTIGQGAKIPGQSERMFVVSKNSTKNQIVVAPGTNHPLLFSKSILVRDWRWIWPDFSIPSGFPARVKIRHHMSDVPCIVDQIDSVGTMRITFIEPEKAIAPGQVAVIWDGEWCLGCGTIAKTYSAADTTS</sequence>
<dbReference type="InterPro" id="IPR046885">
    <property type="entry name" value="MnmA-like_C"/>
</dbReference>
<dbReference type="Pfam" id="PF20258">
    <property type="entry name" value="tRNA_Me_trans_C"/>
    <property type="match status" value="1"/>
</dbReference>
<evidence type="ECO:0000313" key="14">
    <source>
        <dbReference type="EMBL" id="KIJ26430.1"/>
    </source>
</evidence>
<dbReference type="GO" id="GO:0000049">
    <property type="term" value="F:tRNA binding"/>
    <property type="evidence" value="ECO:0007669"/>
    <property type="project" value="UniProtKB-KW"/>
</dbReference>
<dbReference type="PANTHER" id="PTHR11933">
    <property type="entry name" value="TRNA 5-METHYLAMINOMETHYL-2-THIOURIDYLATE -METHYLTRANSFERASE"/>
    <property type="match status" value="1"/>
</dbReference>
<keyword evidence="16" id="KW-1185">Reference proteome</keyword>
<evidence type="ECO:0000256" key="9">
    <source>
        <dbReference type="ARBA" id="ARBA00022884"/>
    </source>
</evidence>
<dbReference type="EMBL" id="KN837185">
    <property type="protein sequence ID" value="KIJ35725.1"/>
    <property type="molecule type" value="Genomic_DNA"/>
</dbReference>
<comment type="similarity">
    <text evidence="2">Belongs to the MnmA/TRMU family.</text>
</comment>
<evidence type="ECO:0000313" key="15">
    <source>
        <dbReference type="EMBL" id="KIJ35725.1"/>
    </source>
</evidence>
<evidence type="ECO:0000256" key="10">
    <source>
        <dbReference type="ARBA" id="ARBA00023157"/>
    </source>
</evidence>
<keyword evidence="8" id="KW-0067">ATP-binding</keyword>
<evidence type="ECO:0000256" key="4">
    <source>
        <dbReference type="ARBA" id="ARBA00022555"/>
    </source>
</evidence>
<dbReference type="HOGENOM" id="CLU_035188_1_2_1"/>
<dbReference type="OrthoDB" id="3685at2759"/>
<keyword evidence="9" id="KW-0694">RNA-binding</keyword>